<protein>
    <submittedName>
        <fullName evidence="1">Uncharacterized protein</fullName>
    </submittedName>
</protein>
<sequence>MRKLLEFDFSAAVDGAVRDGAAKIGATEDEVLAERIVECKPHGKISTAESRGARLARL</sequence>
<evidence type="ECO:0000313" key="1">
    <source>
        <dbReference type="EMBL" id="RXH75925.1"/>
    </source>
</evidence>
<keyword evidence="2" id="KW-1185">Reference proteome</keyword>
<proteinExistence type="predicted"/>
<name>A0A498I1S7_MALDO</name>
<evidence type="ECO:0000313" key="2">
    <source>
        <dbReference type="Proteomes" id="UP000290289"/>
    </source>
</evidence>
<comment type="caution">
    <text evidence="1">The sequence shown here is derived from an EMBL/GenBank/DDBJ whole genome shotgun (WGS) entry which is preliminary data.</text>
</comment>
<dbReference type="EMBL" id="RDQH01000341">
    <property type="protein sequence ID" value="RXH75925.1"/>
    <property type="molecule type" value="Genomic_DNA"/>
</dbReference>
<dbReference type="AlphaFoldDB" id="A0A498I1S7"/>
<organism evidence="1 2">
    <name type="scientific">Malus domestica</name>
    <name type="common">Apple</name>
    <name type="synonym">Pyrus malus</name>
    <dbReference type="NCBI Taxonomy" id="3750"/>
    <lineage>
        <taxon>Eukaryota</taxon>
        <taxon>Viridiplantae</taxon>
        <taxon>Streptophyta</taxon>
        <taxon>Embryophyta</taxon>
        <taxon>Tracheophyta</taxon>
        <taxon>Spermatophyta</taxon>
        <taxon>Magnoliopsida</taxon>
        <taxon>eudicotyledons</taxon>
        <taxon>Gunneridae</taxon>
        <taxon>Pentapetalae</taxon>
        <taxon>rosids</taxon>
        <taxon>fabids</taxon>
        <taxon>Rosales</taxon>
        <taxon>Rosaceae</taxon>
        <taxon>Amygdaloideae</taxon>
        <taxon>Maleae</taxon>
        <taxon>Malus</taxon>
    </lineage>
</organism>
<accession>A0A498I1S7</accession>
<dbReference type="Proteomes" id="UP000290289">
    <property type="component" value="Chromosome 15"/>
</dbReference>
<gene>
    <name evidence="1" type="ORF">DVH24_042712</name>
</gene>
<reference evidence="1 2" key="1">
    <citation type="submission" date="2018-10" db="EMBL/GenBank/DDBJ databases">
        <title>A high-quality apple genome assembly.</title>
        <authorList>
            <person name="Hu J."/>
        </authorList>
    </citation>
    <scope>NUCLEOTIDE SEQUENCE [LARGE SCALE GENOMIC DNA]</scope>
    <source>
        <strain evidence="2">cv. HFTH1</strain>
        <tissue evidence="1">Young leaf</tissue>
    </source>
</reference>